<organism evidence="2 3">
    <name type="scientific">Dibothriocephalus latus</name>
    <name type="common">Fish tapeworm</name>
    <name type="synonym">Diphyllobothrium latum</name>
    <dbReference type="NCBI Taxonomy" id="60516"/>
    <lineage>
        <taxon>Eukaryota</taxon>
        <taxon>Metazoa</taxon>
        <taxon>Spiralia</taxon>
        <taxon>Lophotrochozoa</taxon>
        <taxon>Platyhelminthes</taxon>
        <taxon>Cestoda</taxon>
        <taxon>Eucestoda</taxon>
        <taxon>Diphyllobothriidea</taxon>
        <taxon>Diphyllobothriidae</taxon>
        <taxon>Dibothriocephalus</taxon>
    </lineage>
</organism>
<gene>
    <name evidence="2" type="ORF">DILT_LOCUS6585</name>
</gene>
<proteinExistence type="predicted"/>
<dbReference type="Proteomes" id="UP000281553">
    <property type="component" value="Unassembled WGS sequence"/>
</dbReference>
<accession>A0A3P7L1W6</accession>
<keyword evidence="3" id="KW-1185">Reference proteome</keyword>
<dbReference type="AlphaFoldDB" id="A0A3P7L1W6"/>
<dbReference type="OrthoDB" id="49511at2759"/>
<sequence>MRDKNPAVVEKAFELFAVLANCSRTFIRSRASSDLMNTLVVFLERGASVSLGEPASYEFLTPCRVQRRLLRTLGPLCVQAAAQSLLHLYSLDPGLVAFEYDSQHQREA</sequence>
<dbReference type="InterPro" id="IPR057567">
    <property type="entry name" value="TPR_TTI1_C"/>
</dbReference>
<evidence type="ECO:0000313" key="3">
    <source>
        <dbReference type="Proteomes" id="UP000281553"/>
    </source>
</evidence>
<protein>
    <recommendedName>
        <fullName evidence="1">TTI1 C-terminal TPR domain-containing protein</fullName>
    </recommendedName>
</protein>
<dbReference type="EMBL" id="UYRU01049889">
    <property type="protein sequence ID" value="VDN10754.1"/>
    <property type="molecule type" value="Genomic_DNA"/>
</dbReference>
<dbReference type="Pfam" id="PF24181">
    <property type="entry name" value="TPR_TTI1_C"/>
    <property type="match status" value="1"/>
</dbReference>
<name>A0A3P7L1W6_DIBLA</name>
<evidence type="ECO:0000313" key="2">
    <source>
        <dbReference type="EMBL" id="VDN10754.1"/>
    </source>
</evidence>
<reference evidence="2 3" key="1">
    <citation type="submission" date="2018-11" db="EMBL/GenBank/DDBJ databases">
        <authorList>
            <consortium name="Pathogen Informatics"/>
        </authorList>
    </citation>
    <scope>NUCLEOTIDE SEQUENCE [LARGE SCALE GENOMIC DNA]</scope>
</reference>
<evidence type="ECO:0000259" key="1">
    <source>
        <dbReference type="Pfam" id="PF24181"/>
    </source>
</evidence>
<feature type="domain" description="TTI1 C-terminal TPR" evidence="1">
    <location>
        <begin position="2"/>
        <end position="82"/>
    </location>
</feature>